<dbReference type="PROSITE" id="PS50234">
    <property type="entry name" value="VWFA"/>
    <property type="match status" value="1"/>
</dbReference>
<dbReference type="InterPro" id="IPR036465">
    <property type="entry name" value="vWFA_dom_sf"/>
</dbReference>
<dbReference type="Pfam" id="PF00092">
    <property type="entry name" value="VWA"/>
    <property type="match status" value="1"/>
</dbReference>
<dbReference type="Proteomes" id="UP000184513">
    <property type="component" value="Unassembled WGS sequence"/>
</dbReference>
<protein>
    <submittedName>
        <fullName evidence="2">Ca-activated chloride channel family protein</fullName>
    </submittedName>
</protein>
<feature type="domain" description="VWFA" evidence="1">
    <location>
        <begin position="27"/>
        <end position="205"/>
    </location>
</feature>
<proteinExistence type="predicted"/>
<dbReference type="STRING" id="388280.SAMN04488057_101216"/>
<dbReference type="SUPFAM" id="SSF53300">
    <property type="entry name" value="vWA-like"/>
    <property type="match status" value="1"/>
</dbReference>
<name>A0A1M7I7A5_9BACT</name>
<organism evidence="2 3">
    <name type="scientific">Cyclobacterium lianum</name>
    <dbReference type="NCBI Taxonomy" id="388280"/>
    <lineage>
        <taxon>Bacteria</taxon>
        <taxon>Pseudomonadati</taxon>
        <taxon>Bacteroidota</taxon>
        <taxon>Cytophagia</taxon>
        <taxon>Cytophagales</taxon>
        <taxon>Cyclobacteriaceae</taxon>
        <taxon>Cyclobacterium</taxon>
    </lineage>
</organism>
<dbReference type="Gene3D" id="3.40.50.410">
    <property type="entry name" value="von Willebrand factor, type A domain"/>
    <property type="match status" value="1"/>
</dbReference>
<dbReference type="EMBL" id="FRCY01000001">
    <property type="protein sequence ID" value="SHM36433.1"/>
    <property type="molecule type" value="Genomic_DNA"/>
</dbReference>
<accession>A0A1M7I7A5</accession>
<gene>
    <name evidence="2" type="ORF">SAMN04488057_101216</name>
</gene>
<keyword evidence="3" id="KW-1185">Reference proteome</keyword>
<dbReference type="AlphaFoldDB" id="A0A1M7I7A5"/>
<evidence type="ECO:0000313" key="3">
    <source>
        <dbReference type="Proteomes" id="UP000184513"/>
    </source>
</evidence>
<evidence type="ECO:0000259" key="1">
    <source>
        <dbReference type="PROSITE" id="PS50234"/>
    </source>
</evidence>
<dbReference type="SMART" id="SM00327">
    <property type="entry name" value="VWA"/>
    <property type="match status" value="1"/>
</dbReference>
<dbReference type="InterPro" id="IPR002035">
    <property type="entry name" value="VWF_A"/>
</dbReference>
<sequence length="464" mass="50128">MKILILYFLGCLPLISVSGQISKSGPPIIFIYDASGSMWGHLAGKTKMQIAAEVLTDAVNELPENQQIGLVAYGHRNKGDCRDVEFLVDYNEGTNPEFIAAVAAVKPLGMTPLAYAASLVIDRIRDSKTPATVILVTDGIESCDGNICEVVRKAREQGVDFRLHIIGFGLVDEDTGQLECAAKAGDGRYFPASDAADLGAVMHEATASTVDKPKNNASVFAFQNGKPIDALIEAYDIIGKRDPIRVRTYRDTAYFYLPPSTYNFEVRPLEGSDVKTVTVSGIKSREDDLVHQEIGFDGGKINIAITNNGNYWDAMVKAIDQDGAVAGAVRTYDAAKELELNPGLYTVTIQALDINGLDTFAEIENVSVTSGGTRPVKHDFQTGTAFIDARLADKSIDSIVTISESASGRQVAAGRTYDRGRSFLLNIGVYIVKITPLGPHNDRSPQLLTIEVTQGAEIVKTVIF</sequence>
<reference evidence="2 3" key="1">
    <citation type="submission" date="2016-11" db="EMBL/GenBank/DDBJ databases">
        <authorList>
            <person name="Jaros S."/>
            <person name="Januszkiewicz K."/>
            <person name="Wedrychowicz H."/>
        </authorList>
    </citation>
    <scope>NUCLEOTIDE SEQUENCE [LARGE SCALE GENOMIC DNA]</scope>
    <source>
        <strain evidence="2 3">CGMCC 1.6102</strain>
    </source>
</reference>
<dbReference type="OrthoDB" id="5348860at2"/>
<dbReference type="RefSeq" id="WP_073090385.1">
    <property type="nucleotide sequence ID" value="NZ_FRCY01000001.1"/>
</dbReference>
<evidence type="ECO:0000313" key="2">
    <source>
        <dbReference type="EMBL" id="SHM36433.1"/>
    </source>
</evidence>